<dbReference type="OrthoDB" id="6174426at2"/>
<dbReference type="InterPro" id="IPR006015">
    <property type="entry name" value="Universal_stress_UspA"/>
</dbReference>
<name>A0A3N9X5U8_9ACTN</name>
<dbReference type="AlphaFoldDB" id="A0A3N9X5U8"/>
<sequence>MFTTIAWATDGSAAASETLPSVEGLARVTGAMLMINGVPEVTISRAGFLVEDNRSVLASLHRIVRRLREGGIPAAEVLVVGNRGHGPLINLVLDNVTDRILQIASWPIIVVPARPAVSTPLADAHVAAVSTRSGAE</sequence>
<organism evidence="1 2">
    <name type="scientific">Micromonospora inaquosa</name>
    <dbReference type="NCBI Taxonomy" id="2203716"/>
    <lineage>
        <taxon>Bacteria</taxon>
        <taxon>Bacillati</taxon>
        <taxon>Actinomycetota</taxon>
        <taxon>Actinomycetes</taxon>
        <taxon>Micromonosporales</taxon>
        <taxon>Micromonosporaceae</taxon>
        <taxon>Micromonospora</taxon>
    </lineage>
</organism>
<dbReference type="PRINTS" id="PR01438">
    <property type="entry name" value="UNVRSLSTRESS"/>
</dbReference>
<keyword evidence="2" id="KW-1185">Reference proteome</keyword>
<reference evidence="1 2" key="1">
    <citation type="submission" date="2018-05" db="EMBL/GenBank/DDBJ databases">
        <title>Micromonospora from Atacama Desert.</title>
        <authorList>
            <person name="Carro L."/>
            <person name="Goodfellow M."/>
            <person name="Klenk H.-P."/>
        </authorList>
    </citation>
    <scope>NUCLEOTIDE SEQUENCE [LARGE SCALE GENOMIC DNA]</scope>
    <source>
        <strain evidence="1 2">LB39</strain>
    </source>
</reference>
<dbReference type="Proteomes" id="UP000282312">
    <property type="component" value="Unassembled WGS sequence"/>
</dbReference>
<gene>
    <name evidence="1" type="ORF">DLJ59_01675</name>
</gene>
<protein>
    <recommendedName>
        <fullName evidence="3">UspA domain-containing protein</fullName>
    </recommendedName>
</protein>
<evidence type="ECO:0000313" key="2">
    <source>
        <dbReference type="Proteomes" id="UP000282312"/>
    </source>
</evidence>
<evidence type="ECO:0008006" key="3">
    <source>
        <dbReference type="Google" id="ProtNLM"/>
    </source>
</evidence>
<accession>A0A3N9X5U8</accession>
<dbReference type="RefSeq" id="WP_124770750.1">
    <property type="nucleotide sequence ID" value="NZ_QGSZ01000087.1"/>
</dbReference>
<dbReference type="Gene3D" id="3.40.50.12370">
    <property type="match status" value="1"/>
</dbReference>
<proteinExistence type="predicted"/>
<comment type="caution">
    <text evidence="1">The sequence shown here is derived from an EMBL/GenBank/DDBJ whole genome shotgun (WGS) entry which is preliminary data.</text>
</comment>
<dbReference type="SUPFAM" id="SSF52402">
    <property type="entry name" value="Adenine nucleotide alpha hydrolases-like"/>
    <property type="match status" value="1"/>
</dbReference>
<evidence type="ECO:0000313" key="1">
    <source>
        <dbReference type="EMBL" id="RQX08484.1"/>
    </source>
</evidence>
<dbReference type="EMBL" id="QGSZ01000087">
    <property type="protein sequence ID" value="RQX08484.1"/>
    <property type="molecule type" value="Genomic_DNA"/>
</dbReference>